<name>E5XQE4_SEGRC</name>
<proteinExistence type="predicted"/>
<evidence type="ECO:0000313" key="2">
    <source>
        <dbReference type="EMBL" id="EFV13427.1"/>
    </source>
</evidence>
<evidence type="ECO:0000256" key="1">
    <source>
        <dbReference type="SAM" id="Phobius"/>
    </source>
</evidence>
<dbReference type="STRING" id="679197.HMPREF9336_01716"/>
<feature type="transmembrane region" description="Helical" evidence="1">
    <location>
        <begin position="96"/>
        <end position="116"/>
    </location>
</feature>
<keyword evidence="1" id="KW-0812">Transmembrane</keyword>
<dbReference type="Proteomes" id="UP000004816">
    <property type="component" value="Unassembled WGS sequence"/>
</dbReference>
<gene>
    <name evidence="2" type="ORF">HMPREF9336_01716</name>
</gene>
<dbReference type="eggNOG" id="ENOG502ZGE1">
    <property type="taxonomic scope" value="Bacteria"/>
</dbReference>
<dbReference type="EMBL" id="ACZI02000002">
    <property type="protein sequence ID" value="EFV13427.1"/>
    <property type="molecule type" value="Genomic_DNA"/>
</dbReference>
<keyword evidence="1" id="KW-1133">Transmembrane helix</keyword>
<dbReference type="HOGENOM" id="CLU_157211_0_0_11"/>
<keyword evidence="3" id="KW-1185">Reference proteome</keyword>
<sequence length="134" mass="14312">MVSTRRGPDWRSKLLGVLALLAVCGFTVAVAQCATIAIWPGEAAFTGPLFCASPYNEAIVVADTESYPGGTATNYTLMCVGARGQYRDAGFLLPWLTLWACHTALAFAATSVALALRRARRAKSEATSAWIPDR</sequence>
<dbReference type="AlphaFoldDB" id="E5XQE4"/>
<comment type="caution">
    <text evidence="2">The sequence shown here is derived from an EMBL/GenBank/DDBJ whole genome shotgun (WGS) entry which is preliminary data.</text>
</comment>
<organism evidence="2 3">
    <name type="scientific">Segniliparus rugosus (strain ATCC BAA-974 / DSM 45345 / CCUG 50838 / CIP 108380 / JCM 13579 / CDC 945)</name>
    <dbReference type="NCBI Taxonomy" id="679197"/>
    <lineage>
        <taxon>Bacteria</taxon>
        <taxon>Bacillati</taxon>
        <taxon>Actinomycetota</taxon>
        <taxon>Actinomycetes</taxon>
        <taxon>Mycobacteriales</taxon>
        <taxon>Segniliparaceae</taxon>
        <taxon>Segniliparus</taxon>
    </lineage>
</organism>
<keyword evidence="1" id="KW-0472">Membrane</keyword>
<protein>
    <submittedName>
        <fullName evidence="2">Uncharacterized protein</fullName>
    </submittedName>
</protein>
<evidence type="ECO:0000313" key="3">
    <source>
        <dbReference type="Proteomes" id="UP000004816"/>
    </source>
</evidence>
<reference evidence="2 3" key="1">
    <citation type="journal article" date="2011" name="Stand. Genomic Sci.">
        <title>High quality draft genome sequence of Segniliparus rugosus CDC 945(T)= (ATCC BAA-974(T)).</title>
        <authorList>
            <person name="Earl A.M."/>
            <person name="Desjardins C.A."/>
            <person name="Fitzgerald M.G."/>
            <person name="Arachchi H.M."/>
            <person name="Zeng Q."/>
            <person name="Mehta T."/>
            <person name="Griggs A."/>
            <person name="Birren B.W."/>
            <person name="Toney N.C."/>
            <person name="Carr J."/>
            <person name="Posey J."/>
            <person name="Butler W.R."/>
        </authorList>
    </citation>
    <scope>NUCLEOTIDE SEQUENCE [LARGE SCALE GENOMIC DNA]</scope>
    <source>
        <strain evidence="3">ATCC BAA-974 / DSM 45345 / CCUG 50838 / CIP 108380 / JCM 13579 / CDC 945</strain>
    </source>
</reference>
<accession>E5XQE4</accession>